<evidence type="ECO:0008006" key="4">
    <source>
        <dbReference type="Google" id="ProtNLM"/>
    </source>
</evidence>
<sequence length="47" mass="4777">MGKFLRLGWVVVCVIVLLMSVQVLGQAFDGDSGDIGGEVAVGLGGRG</sequence>
<dbReference type="AlphaFoldDB" id="A0A8D9GJR7"/>
<feature type="chain" id="PRO_5034915540" description="Glycine-rich protein" evidence="1">
    <location>
        <begin position="26"/>
        <end position="47"/>
    </location>
</feature>
<dbReference type="Gramene" id="A03p31420.2_BraZ1">
    <property type="protein sequence ID" value="A03p31420.2_BraZ1.CDS.1"/>
    <property type="gene ID" value="A03g31420.2_BraZ1"/>
</dbReference>
<accession>A0A8D9GJR7</accession>
<proteinExistence type="predicted"/>
<name>A0A8D9GJR7_BRACM</name>
<evidence type="ECO:0000313" key="2">
    <source>
        <dbReference type="EMBL" id="CAG7881799.1"/>
    </source>
</evidence>
<evidence type="ECO:0000256" key="1">
    <source>
        <dbReference type="SAM" id="SignalP"/>
    </source>
</evidence>
<feature type="signal peptide" evidence="1">
    <location>
        <begin position="1"/>
        <end position="25"/>
    </location>
</feature>
<dbReference type="EMBL" id="LS974619">
    <property type="protein sequence ID" value="CAG7881799.1"/>
    <property type="molecule type" value="Genomic_DNA"/>
</dbReference>
<keyword evidence="1" id="KW-0732">Signal</keyword>
<gene>
    <name evidence="2" type="ORF">BRAPAZ1V2_A03P31420.2</name>
</gene>
<protein>
    <recommendedName>
        <fullName evidence="4">Glycine-rich protein</fullName>
    </recommendedName>
</protein>
<evidence type="ECO:0000313" key="3">
    <source>
        <dbReference type="Proteomes" id="UP000694005"/>
    </source>
</evidence>
<dbReference type="Proteomes" id="UP000694005">
    <property type="component" value="Chromosome A03"/>
</dbReference>
<reference evidence="2 3" key="1">
    <citation type="submission" date="2021-07" db="EMBL/GenBank/DDBJ databases">
        <authorList>
            <consortium name="Genoscope - CEA"/>
            <person name="William W."/>
        </authorList>
    </citation>
    <scope>NUCLEOTIDE SEQUENCE [LARGE SCALE GENOMIC DNA]</scope>
</reference>
<organism evidence="2 3">
    <name type="scientific">Brassica campestris</name>
    <name type="common">Field mustard</name>
    <dbReference type="NCBI Taxonomy" id="3711"/>
    <lineage>
        <taxon>Eukaryota</taxon>
        <taxon>Viridiplantae</taxon>
        <taxon>Streptophyta</taxon>
        <taxon>Embryophyta</taxon>
        <taxon>Tracheophyta</taxon>
        <taxon>Spermatophyta</taxon>
        <taxon>Magnoliopsida</taxon>
        <taxon>eudicotyledons</taxon>
        <taxon>Gunneridae</taxon>
        <taxon>Pentapetalae</taxon>
        <taxon>rosids</taxon>
        <taxon>malvids</taxon>
        <taxon>Brassicales</taxon>
        <taxon>Brassicaceae</taxon>
        <taxon>Brassiceae</taxon>
        <taxon>Brassica</taxon>
    </lineage>
</organism>